<gene>
    <name evidence="9" type="ORF">B6D06_10630</name>
</gene>
<keyword evidence="6 7" id="KW-0472">Membrane</keyword>
<feature type="transmembrane region" description="Helical" evidence="7">
    <location>
        <begin position="106"/>
        <end position="126"/>
    </location>
</feature>
<feature type="transmembrane region" description="Helical" evidence="7">
    <location>
        <begin position="305"/>
        <end position="326"/>
    </location>
</feature>
<evidence type="ECO:0000256" key="2">
    <source>
        <dbReference type="ARBA" id="ARBA00022448"/>
    </source>
</evidence>
<sequence>MPNSSAKKVAFAAFIGTTIEWYDFYIYALASVLIFGQLFFPSDNQFVQVLGAFASFAVGFLSRPLGAIIFGHIGDRLGRKKSLIITLLLMGIATTCVGLLPSYQQAGIIAPILLVGLRILQGIAVGGEWGGAVLMANEHAPKGLKNFFSSFAQWGSPAGNILALLVFSYIISLPTDKLIDSGYWRIPFLVSFILLIVGIIARITLTESPVFIESAKKQASLKQKESVPIIEVFKRATPILVLAICANVLSFSGIFSNTLMIGYTTMALGVEKKIIVDALFWIAIVHFIAQPFISYFSEKFSATRFLIISAILAMASVFLLFPIIQAGTKTSFIIGISLNVICYSGFYGVIAGYLSRIFPARIRYTGLSMSYQGCAAIFGSLIPLIGGYIIFTYQTYWLPLALFYCGLAVLSIISIYLLSHYHYYDE</sequence>
<evidence type="ECO:0000259" key="8">
    <source>
        <dbReference type="PROSITE" id="PS50850"/>
    </source>
</evidence>
<feature type="transmembrane region" description="Helical" evidence="7">
    <location>
        <begin position="82"/>
        <end position="100"/>
    </location>
</feature>
<feature type="transmembrane region" description="Helical" evidence="7">
    <location>
        <begin position="46"/>
        <end position="70"/>
    </location>
</feature>
<dbReference type="PROSITE" id="PS50850">
    <property type="entry name" value="MFS"/>
    <property type="match status" value="1"/>
</dbReference>
<dbReference type="PANTHER" id="PTHR43045">
    <property type="entry name" value="SHIKIMATE TRANSPORTER"/>
    <property type="match status" value="1"/>
</dbReference>
<feature type="transmembrane region" description="Helical" evidence="7">
    <location>
        <begin position="332"/>
        <end position="354"/>
    </location>
</feature>
<protein>
    <submittedName>
        <fullName evidence="9">LysR family transcriptional regulator</fullName>
    </submittedName>
</protein>
<feature type="transmembrane region" description="Helical" evidence="7">
    <location>
        <begin position="374"/>
        <end position="391"/>
    </location>
</feature>
<name>A0A242NS36_9GAMM</name>
<dbReference type="AlphaFoldDB" id="A0A242NS36"/>
<dbReference type="RefSeq" id="WP_086321088.1">
    <property type="nucleotide sequence ID" value="NZ_NASK01000103.1"/>
</dbReference>
<dbReference type="EMBL" id="NASK01000103">
    <property type="protein sequence ID" value="OTQ48330.1"/>
    <property type="molecule type" value="Genomic_DNA"/>
</dbReference>
<evidence type="ECO:0000256" key="6">
    <source>
        <dbReference type="ARBA" id="ARBA00023136"/>
    </source>
</evidence>
<comment type="subcellular location">
    <subcellularLocation>
        <location evidence="1">Cell membrane</location>
        <topology evidence="1">Multi-pass membrane protein</topology>
    </subcellularLocation>
</comment>
<accession>A0A242NS36</accession>
<evidence type="ECO:0000256" key="3">
    <source>
        <dbReference type="ARBA" id="ARBA00022475"/>
    </source>
</evidence>
<keyword evidence="5 7" id="KW-1133">Transmembrane helix</keyword>
<dbReference type="GO" id="GO:0005886">
    <property type="term" value="C:plasma membrane"/>
    <property type="evidence" value="ECO:0007669"/>
    <property type="project" value="UniProtKB-SubCell"/>
</dbReference>
<feature type="transmembrane region" description="Helical" evidence="7">
    <location>
        <begin position="183"/>
        <end position="205"/>
    </location>
</feature>
<keyword evidence="2" id="KW-0813">Transport</keyword>
<dbReference type="Proteomes" id="UP000194968">
    <property type="component" value="Unassembled WGS sequence"/>
</dbReference>
<dbReference type="InterPro" id="IPR005828">
    <property type="entry name" value="MFS_sugar_transport-like"/>
</dbReference>
<evidence type="ECO:0000256" key="1">
    <source>
        <dbReference type="ARBA" id="ARBA00004651"/>
    </source>
</evidence>
<evidence type="ECO:0000256" key="4">
    <source>
        <dbReference type="ARBA" id="ARBA00022692"/>
    </source>
</evidence>
<reference evidence="9 10" key="1">
    <citation type="submission" date="2017-03" db="EMBL/GenBank/DDBJ databases">
        <title>Comparative genomics of honeybee gut symbionts reveal geographically distinct and subgroup specific antibiotic resistance.</title>
        <authorList>
            <person name="Ludvigsen J."/>
            <person name="Porcellato D."/>
            <person name="Labee-Lund T.M."/>
            <person name="Amdam G.V."/>
            <person name="Rudi K."/>
        </authorList>
    </citation>
    <scope>NUCLEOTIDE SEQUENCE [LARGE SCALE GENOMIC DNA]</scope>
    <source>
        <strain evidence="9 10">A-4-12</strain>
    </source>
</reference>
<comment type="caution">
    <text evidence="9">The sequence shown here is derived from an EMBL/GenBank/DDBJ whole genome shotgun (WGS) entry which is preliminary data.</text>
</comment>
<keyword evidence="3" id="KW-1003">Cell membrane</keyword>
<keyword evidence="4 7" id="KW-0812">Transmembrane</keyword>
<dbReference type="Gene3D" id="1.20.1250.20">
    <property type="entry name" value="MFS general substrate transporter like domains"/>
    <property type="match status" value="2"/>
</dbReference>
<feature type="transmembrane region" description="Helical" evidence="7">
    <location>
        <begin position="274"/>
        <end position="293"/>
    </location>
</feature>
<organism evidence="9 10">
    <name type="scientific">Gilliamella apis</name>
    <dbReference type="NCBI Taxonomy" id="1970738"/>
    <lineage>
        <taxon>Bacteria</taxon>
        <taxon>Pseudomonadati</taxon>
        <taxon>Pseudomonadota</taxon>
        <taxon>Gammaproteobacteria</taxon>
        <taxon>Orbales</taxon>
        <taxon>Orbaceae</taxon>
        <taxon>Gilliamella</taxon>
    </lineage>
</organism>
<evidence type="ECO:0000313" key="9">
    <source>
        <dbReference type="EMBL" id="OTQ48330.1"/>
    </source>
</evidence>
<feature type="domain" description="Major facilitator superfamily (MFS) profile" evidence="8">
    <location>
        <begin position="9"/>
        <end position="423"/>
    </location>
</feature>
<dbReference type="PANTHER" id="PTHR43045:SF1">
    <property type="entry name" value="SHIKIMATE TRANSPORTER"/>
    <property type="match status" value="1"/>
</dbReference>
<proteinExistence type="predicted"/>
<evidence type="ECO:0000256" key="5">
    <source>
        <dbReference type="ARBA" id="ARBA00022989"/>
    </source>
</evidence>
<evidence type="ECO:0000256" key="7">
    <source>
        <dbReference type="SAM" id="Phobius"/>
    </source>
</evidence>
<dbReference type="OrthoDB" id="3690818at2"/>
<dbReference type="InterPro" id="IPR020846">
    <property type="entry name" value="MFS_dom"/>
</dbReference>
<feature type="transmembrane region" description="Helical" evidence="7">
    <location>
        <begin position="239"/>
        <end position="262"/>
    </location>
</feature>
<dbReference type="SUPFAM" id="SSF103473">
    <property type="entry name" value="MFS general substrate transporter"/>
    <property type="match status" value="1"/>
</dbReference>
<evidence type="ECO:0000313" key="10">
    <source>
        <dbReference type="Proteomes" id="UP000194968"/>
    </source>
</evidence>
<feature type="transmembrane region" description="Helical" evidence="7">
    <location>
        <begin position="397"/>
        <end position="418"/>
    </location>
</feature>
<feature type="transmembrane region" description="Helical" evidence="7">
    <location>
        <begin position="147"/>
        <end position="171"/>
    </location>
</feature>
<feature type="transmembrane region" description="Helical" evidence="7">
    <location>
        <begin position="21"/>
        <end position="40"/>
    </location>
</feature>
<dbReference type="InterPro" id="IPR036259">
    <property type="entry name" value="MFS_trans_sf"/>
</dbReference>
<dbReference type="GO" id="GO:0022857">
    <property type="term" value="F:transmembrane transporter activity"/>
    <property type="evidence" value="ECO:0007669"/>
    <property type="project" value="InterPro"/>
</dbReference>
<dbReference type="Pfam" id="PF00083">
    <property type="entry name" value="Sugar_tr"/>
    <property type="match status" value="2"/>
</dbReference>